<dbReference type="Gene3D" id="3.40.50.300">
    <property type="entry name" value="P-loop containing nucleotide triphosphate hydrolases"/>
    <property type="match status" value="1"/>
</dbReference>
<sequence length="128" mass="14129">MAHLGGGAEALTRFKHGKAICSEFAILMNLQKVPKSIMRVVYIAPLEGIAKEIYRDWVKKFDGGLGLQALELTGETTMDLKLLENGLCFEQFAVLGSAIVHTLGGCNRTQYYGGRENARTDYFVTDLL</sequence>
<dbReference type="InterPro" id="IPR027417">
    <property type="entry name" value="P-loop_NTPase"/>
</dbReference>
<organism evidence="1 2">
    <name type="scientific">Rubroshorea leprosula</name>
    <dbReference type="NCBI Taxonomy" id="152421"/>
    <lineage>
        <taxon>Eukaryota</taxon>
        <taxon>Viridiplantae</taxon>
        <taxon>Streptophyta</taxon>
        <taxon>Embryophyta</taxon>
        <taxon>Tracheophyta</taxon>
        <taxon>Spermatophyta</taxon>
        <taxon>Magnoliopsida</taxon>
        <taxon>eudicotyledons</taxon>
        <taxon>Gunneridae</taxon>
        <taxon>Pentapetalae</taxon>
        <taxon>rosids</taxon>
        <taxon>malvids</taxon>
        <taxon>Malvales</taxon>
        <taxon>Dipterocarpaceae</taxon>
        <taxon>Rubroshorea</taxon>
    </lineage>
</organism>
<dbReference type="SUPFAM" id="SSF52540">
    <property type="entry name" value="P-loop containing nucleoside triphosphate hydrolases"/>
    <property type="match status" value="1"/>
</dbReference>
<dbReference type="EMBL" id="BPVZ01000012">
    <property type="protein sequence ID" value="GKU98215.1"/>
    <property type="molecule type" value="Genomic_DNA"/>
</dbReference>
<name>A0AAV5ILH7_9ROSI</name>
<accession>A0AAV5ILH7</accession>
<evidence type="ECO:0000313" key="1">
    <source>
        <dbReference type="EMBL" id="GKU98215.1"/>
    </source>
</evidence>
<protein>
    <submittedName>
        <fullName evidence="1">Uncharacterized protein</fullName>
    </submittedName>
</protein>
<keyword evidence="2" id="KW-1185">Reference proteome</keyword>
<dbReference type="Proteomes" id="UP001054252">
    <property type="component" value="Unassembled WGS sequence"/>
</dbReference>
<comment type="caution">
    <text evidence="1">The sequence shown here is derived from an EMBL/GenBank/DDBJ whole genome shotgun (WGS) entry which is preliminary data.</text>
</comment>
<proteinExistence type="predicted"/>
<gene>
    <name evidence="1" type="ORF">SLEP1_g11246</name>
</gene>
<dbReference type="AlphaFoldDB" id="A0AAV5ILH7"/>
<evidence type="ECO:0000313" key="2">
    <source>
        <dbReference type="Proteomes" id="UP001054252"/>
    </source>
</evidence>
<reference evidence="1 2" key="1">
    <citation type="journal article" date="2021" name="Commun. Biol.">
        <title>The genome of Shorea leprosula (Dipterocarpaceae) highlights the ecological relevance of drought in aseasonal tropical rainforests.</title>
        <authorList>
            <person name="Ng K.K.S."/>
            <person name="Kobayashi M.J."/>
            <person name="Fawcett J.A."/>
            <person name="Hatakeyama M."/>
            <person name="Paape T."/>
            <person name="Ng C.H."/>
            <person name="Ang C.C."/>
            <person name="Tnah L.H."/>
            <person name="Lee C.T."/>
            <person name="Nishiyama T."/>
            <person name="Sese J."/>
            <person name="O'Brien M.J."/>
            <person name="Copetti D."/>
            <person name="Mohd Noor M.I."/>
            <person name="Ong R.C."/>
            <person name="Putra M."/>
            <person name="Sireger I.Z."/>
            <person name="Indrioko S."/>
            <person name="Kosugi Y."/>
            <person name="Izuno A."/>
            <person name="Isagi Y."/>
            <person name="Lee S.L."/>
            <person name="Shimizu K.K."/>
        </authorList>
    </citation>
    <scope>NUCLEOTIDE SEQUENCE [LARGE SCALE GENOMIC DNA]</scope>
    <source>
        <strain evidence="1">214</strain>
    </source>
</reference>